<gene>
    <name evidence="2" type="ORF">COLO4_01643</name>
</gene>
<feature type="non-terminal residue" evidence="2">
    <location>
        <position position="70"/>
    </location>
</feature>
<dbReference type="EMBL" id="AWUE01004233">
    <property type="protein sequence ID" value="OMP13461.1"/>
    <property type="molecule type" value="Genomic_DNA"/>
</dbReference>
<evidence type="ECO:0000313" key="3">
    <source>
        <dbReference type="Proteomes" id="UP000187203"/>
    </source>
</evidence>
<accession>A0A1R3L2A1</accession>
<proteinExistence type="predicted"/>
<reference evidence="3" key="1">
    <citation type="submission" date="2013-09" db="EMBL/GenBank/DDBJ databases">
        <title>Corchorus olitorius genome sequencing.</title>
        <authorList>
            <person name="Alam M."/>
            <person name="Haque M.S."/>
            <person name="Islam M.S."/>
            <person name="Emdad E.M."/>
            <person name="Islam M.M."/>
            <person name="Ahmed B."/>
            <person name="Halim A."/>
            <person name="Hossen Q.M.M."/>
            <person name="Hossain M.Z."/>
            <person name="Ahmed R."/>
            <person name="Khan M.M."/>
            <person name="Islam R."/>
            <person name="Rashid M.M."/>
            <person name="Khan S.A."/>
            <person name="Rahman M.S."/>
            <person name="Alam M."/>
            <person name="Yahiya A.S."/>
            <person name="Khan M.S."/>
            <person name="Azam M.S."/>
            <person name="Haque T."/>
            <person name="Lashkar M.Z.H."/>
            <person name="Akhand A.I."/>
            <person name="Morshed G."/>
            <person name="Roy S."/>
            <person name="Uddin K.S."/>
            <person name="Rabeya T."/>
            <person name="Hossain A.S."/>
            <person name="Chowdhury A."/>
            <person name="Snigdha A.R."/>
            <person name="Mortoza M.S."/>
            <person name="Matin S.A."/>
            <person name="Hoque S.M.E."/>
            <person name="Islam M.K."/>
            <person name="Roy D.K."/>
            <person name="Haider R."/>
            <person name="Moosa M.M."/>
            <person name="Elias S.M."/>
            <person name="Hasan A.M."/>
            <person name="Jahan S."/>
            <person name="Shafiuddin M."/>
            <person name="Mahmood N."/>
            <person name="Shommy N.S."/>
        </authorList>
    </citation>
    <scope>NUCLEOTIDE SEQUENCE [LARGE SCALE GENOMIC DNA]</scope>
    <source>
        <strain evidence="3">cv. O-4</strain>
    </source>
</reference>
<dbReference type="AlphaFoldDB" id="A0A1R3L2A1"/>
<name>A0A1R3L2A1_9ROSI</name>
<comment type="caution">
    <text evidence="2">The sequence shown here is derived from an EMBL/GenBank/DDBJ whole genome shotgun (WGS) entry which is preliminary data.</text>
</comment>
<keyword evidence="3" id="KW-1185">Reference proteome</keyword>
<protein>
    <submittedName>
        <fullName evidence="2">Uncharacterized protein</fullName>
    </submittedName>
</protein>
<evidence type="ECO:0000313" key="2">
    <source>
        <dbReference type="EMBL" id="OMP13461.1"/>
    </source>
</evidence>
<feature type="region of interest" description="Disordered" evidence="1">
    <location>
        <begin position="1"/>
        <end position="70"/>
    </location>
</feature>
<organism evidence="2 3">
    <name type="scientific">Corchorus olitorius</name>
    <dbReference type="NCBI Taxonomy" id="93759"/>
    <lineage>
        <taxon>Eukaryota</taxon>
        <taxon>Viridiplantae</taxon>
        <taxon>Streptophyta</taxon>
        <taxon>Embryophyta</taxon>
        <taxon>Tracheophyta</taxon>
        <taxon>Spermatophyta</taxon>
        <taxon>Magnoliopsida</taxon>
        <taxon>eudicotyledons</taxon>
        <taxon>Gunneridae</taxon>
        <taxon>Pentapetalae</taxon>
        <taxon>rosids</taxon>
        <taxon>malvids</taxon>
        <taxon>Malvales</taxon>
        <taxon>Malvaceae</taxon>
        <taxon>Grewioideae</taxon>
        <taxon>Apeibeae</taxon>
        <taxon>Corchorus</taxon>
    </lineage>
</organism>
<feature type="compositionally biased region" description="Low complexity" evidence="1">
    <location>
        <begin position="1"/>
        <end position="26"/>
    </location>
</feature>
<feature type="compositionally biased region" description="Basic and acidic residues" evidence="1">
    <location>
        <begin position="34"/>
        <end position="47"/>
    </location>
</feature>
<dbReference type="Proteomes" id="UP000187203">
    <property type="component" value="Unassembled WGS sequence"/>
</dbReference>
<sequence>MAAQSQRPGRGRGASAGRARLQQGRPRALRRAAARCDPRRNHADRGVHAVPGPPGCRTVAGRTCRPAGRR</sequence>
<evidence type="ECO:0000256" key="1">
    <source>
        <dbReference type="SAM" id="MobiDB-lite"/>
    </source>
</evidence>